<dbReference type="Gene3D" id="2.40.100.10">
    <property type="entry name" value="Cyclophilin-like"/>
    <property type="match status" value="1"/>
</dbReference>
<dbReference type="GO" id="GO:0000324">
    <property type="term" value="C:fungal-type vacuole"/>
    <property type="evidence" value="ECO:0007669"/>
    <property type="project" value="TreeGrafter"/>
</dbReference>
<keyword evidence="3 4" id="KW-0413">Isomerase</keyword>
<evidence type="ECO:0000256" key="4">
    <source>
        <dbReference type="RuleBase" id="RU363019"/>
    </source>
</evidence>
<keyword evidence="6" id="KW-0472">Membrane</keyword>
<dbReference type="VEuPathDB" id="FungiDB:CTRG_02126"/>
<dbReference type="FunFam" id="2.40.100.10:FF:000025">
    <property type="entry name" value="Peptidyl-prolyl cis-trans isomerase CYP19-2"/>
    <property type="match status" value="1"/>
</dbReference>
<keyword evidence="6" id="KW-0812">Transmembrane</keyword>
<dbReference type="InterPro" id="IPR002130">
    <property type="entry name" value="Cyclophilin-type_PPIase_dom"/>
</dbReference>
<dbReference type="STRING" id="294747.C5M9G4"/>
<comment type="function">
    <text evidence="4">PPIases accelerate the folding of proteins. It catalyzes the cis-trans isomerization of proline imidic peptide bonds in oligopeptides.</text>
</comment>
<dbReference type="PANTHER" id="PTHR11071">
    <property type="entry name" value="PEPTIDYL-PROLYL CIS-TRANS ISOMERASE"/>
    <property type="match status" value="1"/>
</dbReference>
<dbReference type="PROSITE" id="PS00170">
    <property type="entry name" value="CSA_PPIASE_1"/>
    <property type="match status" value="1"/>
</dbReference>
<dbReference type="HOGENOM" id="CLU_012062_4_1_1"/>
<evidence type="ECO:0000256" key="5">
    <source>
        <dbReference type="SAM" id="MobiDB-lite"/>
    </source>
</evidence>
<feature type="domain" description="PPIase cyclophilin-type" evidence="8">
    <location>
        <begin position="44"/>
        <end position="198"/>
    </location>
</feature>
<dbReference type="EC" id="5.2.1.8" evidence="4"/>
<keyword evidence="7" id="KW-0732">Signal</keyword>
<dbReference type="GO" id="GO:0003755">
    <property type="term" value="F:peptidyl-prolyl cis-trans isomerase activity"/>
    <property type="evidence" value="ECO:0007669"/>
    <property type="project" value="UniProtKB-UniRule"/>
</dbReference>
<evidence type="ECO:0000256" key="2">
    <source>
        <dbReference type="ARBA" id="ARBA00023110"/>
    </source>
</evidence>
<dbReference type="EMBL" id="GG692397">
    <property type="protein sequence ID" value="EER33308.1"/>
    <property type="molecule type" value="Genomic_DNA"/>
</dbReference>
<accession>C5M9G4</accession>
<feature type="compositionally biased region" description="Polar residues" evidence="5">
    <location>
        <begin position="200"/>
        <end position="211"/>
    </location>
</feature>
<dbReference type="SUPFAM" id="SSF50891">
    <property type="entry name" value="Cyclophilin-like"/>
    <property type="match status" value="1"/>
</dbReference>
<dbReference type="GO" id="GO:0005783">
    <property type="term" value="C:endoplasmic reticulum"/>
    <property type="evidence" value="ECO:0007669"/>
    <property type="project" value="TreeGrafter"/>
</dbReference>
<name>C5M9G4_CANTT</name>
<feature type="chain" id="PRO_5011977144" description="Peptidyl-prolyl cis-trans isomerase" evidence="7">
    <location>
        <begin position="16"/>
        <end position="270"/>
    </location>
</feature>
<dbReference type="PROSITE" id="PS50072">
    <property type="entry name" value="CSA_PPIASE_2"/>
    <property type="match status" value="1"/>
</dbReference>
<dbReference type="InterPro" id="IPR029000">
    <property type="entry name" value="Cyclophilin-like_dom_sf"/>
</dbReference>
<evidence type="ECO:0000256" key="1">
    <source>
        <dbReference type="ARBA" id="ARBA00000971"/>
    </source>
</evidence>
<dbReference type="InterPro" id="IPR020892">
    <property type="entry name" value="Cyclophilin-type_PPIase_CS"/>
</dbReference>
<dbReference type="GeneID" id="8296263"/>
<evidence type="ECO:0000256" key="7">
    <source>
        <dbReference type="SAM" id="SignalP"/>
    </source>
</evidence>
<dbReference type="KEGG" id="ctp:CTRG_02126"/>
<dbReference type="OrthoDB" id="271386at2759"/>
<comment type="catalytic activity">
    <reaction evidence="1 4">
        <text>[protein]-peptidylproline (omega=180) = [protein]-peptidylproline (omega=0)</text>
        <dbReference type="Rhea" id="RHEA:16237"/>
        <dbReference type="Rhea" id="RHEA-COMP:10747"/>
        <dbReference type="Rhea" id="RHEA-COMP:10748"/>
        <dbReference type="ChEBI" id="CHEBI:83833"/>
        <dbReference type="ChEBI" id="CHEBI:83834"/>
        <dbReference type="EC" id="5.2.1.8"/>
    </reaction>
</comment>
<dbReference type="Pfam" id="PF00160">
    <property type="entry name" value="Pro_isomerase"/>
    <property type="match status" value="1"/>
</dbReference>
<dbReference type="eggNOG" id="KOG0880">
    <property type="taxonomic scope" value="Eukaryota"/>
</dbReference>
<keyword evidence="6" id="KW-1133">Transmembrane helix</keyword>
<protein>
    <recommendedName>
        <fullName evidence="4">Peptidyl-prolyl cis-trans isomerase</fullName>
        <shortName evidence="4">PPIase</shortName>
        <ecNumber evidence="4">5.2.1.8</ecNumber>
    </recommendedName>
</protein>
<evidence type="ECO:0000256" key="3">
    <source>
        <dbReference type="ARBA" id="ARBA00023235"/>
    </source>
</evidence>
<proteinExistence type="inferred from homology"/>
<feature type="region of interest" description="Disordered" evidence="5">
    <location>
        <begin position="200"/>
        <end position="227"/>
    </location>
</feature>
<evidence type="ECO:0000259" key="8">
    <source>
        <dbReference type="PROSITE" id="PS50072"/>
    </source>
</evidence>
<dbReference type="GO" id="GO:0016018">
    <property type="term" value="F:cyclosporin A binding"/>
    <property type="evidence" value="ECO:0007669"/>
    <property type="project" value="TreeGrafter"/>
</dbReference>
<evidence type="ECO:0000313" key="10">
    <source>
        <dbReference type="Proteomes" id="UP000002037"/>
    </source>
</evidence>
<evidence type="ECO:0000256" key="6">
    <source>
        <dbReference type="SAM" id="Phobius"/>
    </source>
</evidence>
<dbReference type="GO" id="GO:0006457">
    <property type="term" value="P:protein folding"/>
    <property type="evidence" value="ECO:0007669"/>
    <property type="project" value="InterPro"/>
</dbReference>
<feature type="signal peptide" evidence="7">
    <location>
        <begin position="1"/>
        <end position="15"/>
    </location>
</feature>
<reference evidence="9 10" key="1">
    <citation type="journal article" date="2009" name="Nature">
        <title>Evolution of pathogenicity and sexual reproduction in eight Candida genomes.</title>
        <authorList>
            <person name="Butler G."/>
            <person name="Rasmussen M.D."/>
            <person name="Lin M.F."/>
            <person name="Santos M.A."/>
            <person name="Sakthikumar S."/>
            <person name="Munro C.A."/>
            <person name="Rheinbay E."/>
            <person name="Grabherr M."/>
            <person name="Forche A."/>
            <person name="Reedy J.L."/>
            <person name="Agrafioti I."/>
            <person name="Arnaud M.B."/>
            <person name="Bates S."/>
            <person name="Brown A.J."/>
            <person name="Brunke S."/>
            <person name="Costanzo M.C."/>
            <person name="Fitzpatrick D.A."/>
            <person name="de Groot P.W."/>
            <person name="Harris D."/>
            <person name="Hoyer L.L."/>
            <person name="Hube B."/>
            <person name="Klis F.M."/>
            <person name="Kodira C."/>
            <person name="Lennard N."/>
            <person name="Logue M.E."/>
            <person name="Martin R."/>
            <person name="Neiman A.M."/>
            <person name="Nikolaou E."/>
            <person name="Quail M.A."/>
            <person name="Quinn J."/>
            <person name="Santos M.C."/>
            <person name="Schmitzberger F.F."/>
            <person name="Sherlock G."/>
            <person name="Shah P."/>
            <person name="Silverstein K.A."/>
            <person name="Skrzypek M.S."/>
            <person name="Soll D."/>
            <person name="Staggs R."/>
            <person name="Stansfield I."/>
            <person name="Stumpf M.P."/>
            <person name="Sudbery P.E."/>
            <person name="Srikantha T."/>
            <person name="Zeng Q."/>
            <person name="Berman J."/>
            <person name="Berriman M."/>
            <person name="Heitman J."/>
            <person name="Gow N.A."/>
            <person name="Lorenz M.C."/>
            <person name="Birren B.W."/>
            <person name="Kellis M."/>
            <person name="Cuomo C.A."/>
        </authorList>
    </citation>
    <scope>NUCLEOTIDE SEQUENCE [LARGE SCALE GENOMIC DNA]</scope>
    <source>
        <strain evidence="10">ATCC MYA-3404 / T1</strain>
    </source>
</reference>
<dbReference type="PRINTS" id="PR00153">
    <property type="entry name" value="CSAPPISMRASE"/>
</dbReference>
<sequence length="270" mass="30099">MYLFHILLFINLVVSSVIPTTKFQLSKSEQSYLEGDPAVTHKVIFTVKHGNVILGDLTLALFGETCPETVENFYQLSAMTYGYGYKDSGFHRIINNFMIQGGIFQGNGGKSIYGDRFNDENFILKHDKLGRLSMANAGPNTNGGQFFITNVDKTSWLDGKHVVFGQLIGGFDTLEKISNVEVSDSSPLEPVIISDIQTASKSDQLQDSTNSQQDEIKDETTDDEQEQEIIQGPTSIYRYLFIGLLLMVAGFAYKSWSSKKRSVTITTIKD</sequence>
<organism evidence="9 10">
    <name type="scientific">Candida tropicalis (strain ATCC MYA-3404 / T1)</name>
    <name type="common">Yeast</name>
    <dbReference type="NCBI Taxonomy" id="294747"/>
    <lineage>
        <taxon>Eukaryota</taxon>
        <taxon>Fungi</taxon>
        <taxon>Dikarya</taxon>
        <taxon>Ascomycota</taxon>
        <taxon>Saccharomycotina</taxon>
        <taxon>Pichiomycetes</taxon>
        <taxon>Debaryomycetaceae</taxon>
        <taxon>Candida/Lodderomyces clade</taxon>
        <taxon>Candida</taxon>
    </lineage>
</organism>
<keyword evidence="2 4" id="KW-0697">Rotamase</keyword>
<feature type="transmembrane region" description="Helical" evidence="6">
    <location>
        <begin position="236"/>
        <end position="253"/>
    </location>
</feature>
<dbReference type="PANTHER" id="PTHR11071:SF561">
    <property type="entry name" value="PEPTIDYL-PROLYL CIS-TRANS ISOMERASE D-RELATED"/>
    <property type="match status" value="1"/>
</dbReference>
<comment type="similarity">
    <text evidence="4">Belongs to the cyclophilin-type PPIase family.</text>
</comment>
<gene>
    <name evidence="9" type="ORF">CTRG_02126</name>
</gene>
<dbReference type="AlphaFoldDB" id="C5M9G4"/>
<dbReference type="Proteomes" id="UP000002037">
    <property type="component" value="Unassembled WGS sequence"/>
</dbReference>
<keyword evidence="10" id="KW-1185">Reference proteome</keyword>
<evidence type="ECO:0000313" key="9">
    <source>
        <dbReference type="EMBL" id="EER33308.1"/>
    </source>
</evidence>
<dbReference type="RefSeq" id="XP_002547829.1">
    <property type="nucleotide sequence ID" value="XM_002547783.1"/>
</dbReference>